<dbReference type="GO" id="GO:0005524">
    <property type="term" value="F:ATP binding"/>
    <property type="evidence" value="ECO:0007669"/>
    <property type="project" value="UniProtKB-KW"/>
</dbReference>
<evidence type="ECO:0000256" key="19">
    <source>
        <dbReference type="SAM" id="Phobius"/>
    </source>
</evidence>
<evidence type="ECO:0000256" key="13">
    <source>
        <dbReference type="ARBA" id="ARBA00023209"/>
    </source>
</evidence>
<dbReference type="PANTHER" id="PTHR34299:SF1">
    <property type="entry name" value="DIACYLGLYCEROL KINASE"/>
    <property type="match status" value="1"/>
</dbReference>
<feature type="active site" description="Proton acceptor" evidence="15">
    <location>
        <position position="81"/>
    </location>
</feature>
<comment type="cofactor">
    <cofactor evidence="18">
        <name>Mg(2+)</name>
        <dbReference type="ChEBI" id="CHEBI:18420"/>
    </cofactor>
    <text evidence="18">Mn(2+), Zn(2+), Cd(2+) and Co(2+) support activity to lesser extents.</text>
</comment>
<evidence type="ECO:0000256" key="9">
    <source>
        <dbReference type="ARBA" id="ARBA00022840"/>
    </source>
</evidence>
<dbReference type="GO" id="GO:0008654">
    <property type="term" value="P:phospholipid biosynthetic process"/>
    <property type="evidence" value="ECO:0007669"/>
    <property type="project" value="UniProtKB-KW"/>
</dbReference>
<dbReference type="InterPro" id="IPR036945">
    <property type="entry name" value="DAGK_sf"/>
</dbReference>
<keyword evidence="18" id="KW-0479">Metal-binding</keyword>
<keyword evidence="18" id="KW-0460">Magnesium</keyword>
<dbReference type="PANTHER" id="PTHR34299">
    <property type="entry name" value="DIACYLGLYCEROL KINASE"/>
    <property type="match status" value="1"/>
</dbReference>
<dbReference type="CDD" id="cd14265">
    <property type="entry name" value="UDPK_IM_like"/>
    <property type="match status" value="1"/>
</dbReference>
<keyword evidence="5" id="KW-0808">Transferase</keyword>
<feature type="transmembrane region" description="Helical" evidence="19">
    <location>
        <begin position="108"/>
        <end position="130"/>
    </location>
</feature>
<keyword evidence="9 17" id="KW-0067">ATP-binding</keyword>
<keyword evidence="12 19" id="KW-0472">Membrane</keyword>
<dbReference type="Proteomes" id="UP000313395">
    <property type="component" value="Unassembled WGS sequence"/>
</dbReference>
<feature type="transmembrane region" description="Helical" evidence="19">
    <location>
        <begin position="67"/>
        <end position="87"/>
    </location>
</feature>
<dbReference type="AlphaFoldDB" id="A0A5C5E8I3"/>
<dbReference type="GO" id="GO:0016301">
    <property type="term" value="F:kinase activity"/>
    <property type="evidence" value="ECO:0007669"/>
    <property type="project" value="UniProtKB-KW"/>
</dbReference>
<evidence type="ECO:0000256" key="11">
    <source>
        <dbReference type="ARBA" id="ARBA00023098"/>
    </source>
</evidence>
<evidence type="ECO:0000256" key="7">
    <source>
        <dbReference type="ARBA" id="ARBA00022741"/>
    </source>
</evidence>
<evidence type="ECO:0000256" key="3">
    <source>
        <dbReference type="ARBA" id="ARBA00022475"/>
    </source>
</evidence>
<name>A0A5C5E8I3_9LACT</name>
<comment type="caution">
    <text evidence="20">The sequence shown here is derived from an EMBL/GenBank/DDBJ whole genome shotgun (WGS) entry which is preliminary data.</text>
</comment>
<keyword evidence="6 19" id="KW-0812">Transmembrane</keyword>
<comment type="similarity">
    <text evidence="2">Belongs to the bacterial diacylglycerol kinase family.</text>
</comment>
<reference evidence="20 21" key="1">
    <citation type="submission" date="2019-06" db="EMBL/GenBank/DDBJ databases">
        <title>Description Trichococcus psychrophilus sp. nov., isolated from a cold spring, by genomic and phenotypic analyses.</title>
        <authorList>
            <person name="Zakharyuk A."/>
        </authorList>
    </citation>
    <scope>NUCLEOTIDE SEQUENCE [LARGE SCALE GENOMIC DNA]</scope>
    <source>
        <strain evidence="20 21">SKBG</strain>
    </source>
</reference>
<feature type="binding site" evidence="17">
    <location>
        <begin position="107"/>
        <end position="108"/>
    </location>
    <ligand>
        <name>ATP</name>
        <dbReference type="ChEBI" id="CHEBI:30616"/>
    </ligand>
</feature>
<evidence type="ECO:0000256" key="2">
    <source>
        <dbReference type="ARBA" id="ARBA00005967"/>
    </source>
</evidence>
<evidence type="ECO:0000256" key="17">
    <source>
        <dbReference type="PIRSR" id="PIRSR600829-3"/>
    </source>
</evidence>
<feature type="binding site" evidence="17">
    <location>
        <position position="88"/>
    </location>
    <ligand>
        <name>ATP</name>
        <dbReference type="ChEBI" id="CHEBI:30616"/>
    </ligand>
</feature>
<evidence type="ECO:0000256" key="10">
    <source>
        <dbReference type="ARBA" id="ARBA00022989"/>
    </source>
</evidence>
<evidence type="ECO:0000256" key="6">
    <source>
        <dbReference type="ARBA" id="ARBA00022692"/>
    </source>
</evidence>
<keyword evidence="3" id="KW-1003">Cell membrane</keyword>
<sequence length="141" mass="15978">MLMDSKETSREKMGKIGKNPSFFASVKHALDGIGIILREEKNMRSHALFGLIPLLSAWFFGASPMEWIVIIFCIFLVIIMEFLNTIFENVVDLVTDYEYHPLAKKAKDIAAGAVLVTAFFAILIAAIIFLPKFLELYYKLI</sequence>
<feature type="binding site" evidence="17">
    <location>
        <position position="40"/>
    </location>
    <ligand>
        <name>ATP</name>
        <dbReference type="ChEBI" id="CHEBI:30616"/>
    </ligand>
</feature>
<feature type="binding site" evidence="18">
    <location>
        <position position="88"/>
    </location>
    <ligand>
        <name>a divalent metal cation</name>
        <dbReference type="ChEBI" id="CHEBI:60240"/>
    </ligand>
</feature>
<keyword evidence="21" id="KW-1185">Reference proteome</keyword>
<evidence type="ECO:0000256" key="1">
    <source>
        <dbReference type="ARBA" id="ARBA00004651"/>
    </source>
</evidence>
<dbReference type="GO" id="GO:0046872">
    <property type="term" value="F:metal ion binding"/>
    <property type="evidence" value="ECO:0007669"/>
    <property type="project" value="UniProtKB-KW"/>
</dbReference>
<evidence type="ECO:0000256" key="8">
    <source>
        <dbReference type="ARBA" id="ARBA00022777"/>
    </source>
</evidence>
<keyword evidence="14" id="KW-1208">Phospholipid metabolism</keyword>
<evidence type="ECO:0000256" key="16">
    <source>
        <dbReference type="PIRSR" id="PIRSR600829-2"/>
    </source>
</evidence>
<feature type="binding site" evidence="18">
    <location>
        <position position="40"/>
    </location>
    <ligand>
        <name>a divalent metal cation</name>
        <dbReference type="ChEBI" id="CHEBI:60240"/>
    </ligand>
</feature>
<evidence type="ECO:0000256" key="12">
    <source>
        <dbReference type="ARBA" id="ARBA00023136"/>
    </source>
</evidence>
<comment type="subcellular location">
    <subcellularLocation>
        <location evidence="1">Cell membrane</location>
        <topology evidence="1">Multi-pass membrane protein</topology>
    </subcellularLocation>
</comment>
<evidence type="ECO:0000256" key="4">
    <source>
        <dbReference type="ARBA" id="ARBA00022516"/>
    </source>
</evidence>
<dbReference type="EMBL" id="VENO01000002">
    <property type="protein sequence ID" value="TNV68963.1"/>
    <property type="molecule type" value="Genomic_DNA"/>
</dbReference>
<gene>
    <name evidence="20" type="ORF">FHK04_05460</name>
</gene>
<evidence type="ECO:0000313" key="20">
    <source>
        <dbReference type="EMBL" id="TNV68963.1"/>
    </source>
</evidence>
<dbReference type="InterPro" id="IPR033717">
    <property type="entry name" value="UDPK"/>
</dbReference>
<keyword evidence="7 17" id="KW-0547">Nucleotide-binding</keyword>
<evidence type="ECO:0000313" key="21">
    <source>
        <dbReference type="Proteomes" id="UP000313395"/>
    </source>
</evidence>
<keyword evidence="4" id="KW-0444">Lipid biosynthesis</keyword>
<protein>
    <submittedName>
        <fullName evidence="20">Diacylglycerol kinase family protein</fullName>
    </submittedName>
</protein>
<dbReference type="GO" id="GO:0005886">
    <property type="term" value="C:plasma membrane"/>
    <property type="evidence" value="ECO:0007669"/>
    <property type="project" value="UniProtKB-SubCell"/>
</dbReference>
<evidence type="ECO:0000256" key="18">
    <source>
        <dbReference type="PIRSR" id="PIRSR600829-4"/>
    </source>
</evidence>
<keyword evidence="11" id="KW-0443">Lipid metabolism</keyword>
<keyword evidence="10 19" id="KW-1133">Transmembrane helix</keyword>
<keyword evidence="8 20" id="KW-0418">Kinase</keyword>
<accession>A0A5C5E8I3</accession>
<evidence type="ECO:0000256" key="14">
    <source>
        <dbReference type="ARBA" id="ARBA00023264"/>
    </source>
</evidence>
<organism evidence="20 21">
    <name type="scientific">Trichococcus shcherbakoviae subsp. psychrophilus</name>
    <dbReference type="NCBI Taxonomy" id="2585775"/>
    <lineage>
        <taxon>Bacteria</taxon>
        <taxon>Bacillati</taxon>
        <taxon>Bacillota</taxon>
        <taxon>Bacilli</taxon>
        <taxon>Lactobacillales</taxon>
        <taxon>Carnobacteriaceae</taxon>
        <taxon>Trichococcus</taxon>
    </lineage>
</organism>
<feature type="binding site" evidence="17">
    <location>
        <begin position="98"/>
        <end position="100"/>
    </location>
    <ligand>
        <name>ATP</name>
        <dbReference type="ChEBI" id="CHEBI:30616"/>
    </ligand>
</feature>
<dbReference type="Gene3D" id="1.10.287.3610">
    <property type="match status" value="1"/>
</dbReference>
<keyword evidence="13" id="KW-0594">Phospholipid biosynthesis</keyword>
<dbReference type="Pfam" id="PF01219">
    <property type="entry name" value="DAGK_prokar"/>
    <property type="match status" value="1"/>
</dbReference>
<feature type="binding site" evidence="16">
    <location>
        <position position="81"/>
    </location>
    <ligand>
        <name>substrate</name>
    </ligand>
</feature>
<evidence type="ECO:0000256" key="5">
    <source>
        <dbReference type="ARBA" id="ARBA00022679"/>
    </source>
</evidence>
<evidence type="ECO:0000256" key="15">
    <source>
        <dbReference type="PIRSR" id="PIRSR600829-1"/>
    </source>
</evidence>
<feature type="transmembrane region" description="Helical" evidence="19">
    <location>
        <begin position="45"/>
        <end position="61"/>
    </location>
</feature>
<dbReference type="InterPro" id="IPR000829">
    <property type="entry name" value="DAGK"/>
</dbReference>
<proteinExistence type="inferred from homology"/>